<evidence type="ECO:0000256" key="3">
    <source>
        <dbReference type="ARBA" id="ARBA00022840"/>
    </source>
</evidence>
<dbReference type="PANTHER" id="PTHR42711">
    <property type="entry name" value="ABC TRANSPORTER ATP-BINDING PROTEIN"/>
    <property type="match status" value="1"/>
</dbReference>
<dbReference type="InterPro" id="IPR003439">
    <property type="entry name" value="ABC_transporter-like_ATP-bd"/>
</dbReference>
<keyword evidence="3 5" id="KW-0067">ATP-binding</keyword>
<dbReference type="SMART" id="SM00382">
    <property type="entry name" value="AAA"/>
    <property type="match status" value="1"/>
</dbReference>
<keyword evidence="2" id="KW-0547">Nucleotide-binding</keyword>
<dbReference type="GO" id="GO:0005524">
    <property type="term" value="F:ATP binding"/>
    <property type="evidence" value="ECO:0007669"/>
    <property type="project" value="UniProtKB-KW"/>
</dbReference>
<evidence type="ECO:0000313" key="6">
    <source>
        <dbReference type="Proteomes" id="UP000182360"/>
    </source>
</evidence>
<dbReference type="InterPro" id="IPR027417">
    <property type="entry name" value="P-loop_NTPase"/>
</dbReference>
<dbReference type="InterPro" id="IPR003593">
    <property type="entry name" value="AAA+_ATPase"/>
</dbReference>
<reference evidence="5 6" key="1">
    <citation type="submission" date="2016-10" db="EMBL/GenBank/DDBJ databases">
        <authorList>
            <person name="de Groot N.N."/>
        </authorList>
    </citation>
    <scope>NUCLEOTIDE SEQUENCE [LARGE SCALE GENOMIC DNA]</scope>
    <source>
        <strain evidence="5 6">B25</strain>
    </source>
</reference>
<dbReference type="InterPro" id="IPR050763">
    <property type="entry name" value="ABC_transporter_ATP-binding"/>
</dbReference>
<evidence type="ECO:0000256" key="1">
    <source>
        <dbReference type="ARBA" id="ARBA00022448"/>
    </source>
</evidence>
<feature type="domain" description="ABC transporter" evidence="4">
    <location>
        <begin position="4"/>
        <end position="257"/>
    </location>
</feature>
<dbReference type="RefSeq" id="WP_074644386.1">
    <property type="nucleotide sequence ID" value="NZ_FOFU01000007.1"/>
</dbReference>
<evidence type="ECO:0000259" key="4">
    <source>
        <dbReference type="PROSITE" id="PS50893"/>
    </source>
</evidence>
<dbReference type="SUPFAM" id="SSF52540">
    <property type="entry name" value="P-loop containing nucleoside triphosphate hydrolases"/>
    <property type="match status" value="1"/>
</dbReference>
<name>A0A1H9HL61_9SPIR</name>
<sequence length="327" mass="37092">MSFIEVQNISKDFKVNKRSAGIPGMIANMFVPKYEIKHAVKDLSFTIEKGEMVGFIGPNGAGKSSTIKMLSGILCPDSGSISVNGFIPYRQRKSYVGKIGVVFGQKSQLQWDLPVIDSFELLRAIYRIPEEKYKANLDRFTEMLDMKSFINQPVRQLSLGQRMRSDIVASLLHSPEIVFFDEPTIGVDIIGKETIRNFIRELNEQDKVTMIFTTHDMQDIEQTCKRIIIIDKGSLMFDGSIQDIRGKYGTTRRLIAEFNEEVTVEPISKVAIENLGDRKMSFTFDNNVVDVNKLMHEILGKYSVHDITVAEPEIESIIQKMYNGEVS</sequence>
<dbReference type="PROSITE" id="PS50893">
    <property type="entry name" value="ABC_TRANSPORTER_2"/>
    <property type="match status" value="1"/>
</dbReference>
<proteinExistence type="predicted"/>
<gene>
    <name evidence="5" type="ORF">SAMN04487977_10754</name>
</gene>
<protein>
    <submittedName>
        <fullName evidence="5">ABC-2 type transport system ATP-binding protein</fullName>
    </submittedName>
</protein>
<keyword evidence="1" id="KW-0813">Transport</keyword>
<dbReference type="STRING" id="163.SAMN04487775_101486"/>
<dbReference type="GO" id="GO:0016887">
    <property type="term" value="F:ATP hydrolysis activity"/>
    <property type="evidence" value="ECO:0007669"/>
    <property type="project" value="InterPro"/>
</dbReference>
<keyword evidence="6" id="KW-1185">Reference proteome</keyword>
<organism evidence="5 6">
    <name type="scientific">Treponema bryantii</name>
    <dbReference type="NCBI Taxonomy" id="163"/>
    <lineage>
        <taxon>Bacteria</taxon>
        <taxon>Pseudomonadati</taxon>
        <taxon>Spirochaetota</taxon>
        <taxon>Spirochaetia</taxon>
        <taxon>Spirochaetales</taxon>
        <taxon>Treponemataceae</taxon>
        <taxon>Treponema</taxon>
    </lineage>
</organism>
<dbReference type="AlphaFoldDB" id="A0A1H9HL61"/>
<dbReference type="Gene3D" id="3.40.50.300">
    <property type="entry name" value="P-loop containing nucleotide triphosphate hydrolases"/>
    <property type="match status" value="1"/>
</dbReference>
<dbReference type="Proteomes" id="UP000182360">
    <property type="component" value="Unassembled WGS sequence"/>
</dbReference>
<evidence type="ECO:0000256" key="2">
    <source>
        <dbReference type="ARBA" id="ARBA00022741"/>
    </source>
</evidence>
<dbReference type="Pfam" id="PF00005">
    <property type="entry name" value="ABC_tran"/>
    <property type="match status" value="1"/>
</dbReference>
<accession>A0A1H9HL61</accession>
<dbReference type="PANTHER" id="PTHR42711:SF1">
    <property type="entry name" value="ABC-TRANSPORT PROTEIN, ATP-BINDING COMPONENT"/>
    <property type="match status" value="1"/>
</dbReference>
<dbReference type="EMBL" id="FOFU01000007">
    <property type="protein sequence ID" value="SEQ63063.1"/>
    <property type="molecule type" value="Genomic_DNA"/>
</dbReference>
<dbReference type="OrthoDB" id="9775135at2"/>
<evidence type="ECO:0000313" key="5">
    <source>
        <dbReference type="EMBL" id="SEQ63063.1"/>
    </source>
</evidence>